<dbReference type="EC" id="2.7.13.3" evidence="2"/>
<protein>
    <recommendedName>
        <fullName evidence="2">histidine kinase</fullName>
        <ecNumber evidence="2">2.7.13.3</ecNumber>
    </recommendedName>
</protein>
<dbReference type="Proteomes" id="UP000592181">
    <property type="component" value="Unassembled WGS sequence"/>
</dbReference>
<keyword evidence="4" id="KW-0808">Transferase</keyword>
<keyword evidence="6 11" id="KW-0418">Kinase</keyword>
<gene>
    <name evidence="11" type="ORF">BJY28_000554</name>
</gene>
<evidence type="ECO:0000256" key="5">
    <source>
        <dbReference type="ARBA" id="ARBA00022741"/>
    </source>
</evidence>
<dbReference type="PANTHER" id="PTHR24421:SF10">
    <property type="entry name" value="NITRATE_NITRITE SENSOR PROTEIN NARQ"/>
    <property type="match status" value="1"/>
</dbReference>
<dbReference type="AlphaFoldDB" id="A0A852XC84"/>
<dbReference type="SUPFAM" id="SSF55874">
    <property type="entry name" value="ATPase domain of HSP90 chaperone/DNA topoisomerase II/histidine kinase"/>
    <property type="match status" value="1"/>
</dbReference>
<sequence>MSTSAPPRPGSTLRTSGRRPALKALGTFVLGALLVAVGLVRTSGFAPEEPPSRWVFLLPLAAICAAMVLERRRPVLALALGTPVFVADAAIGGSLGVLVAYVDLLYCVARWASPRAAGRTEALAWAATVLSGAAAFVVGGDLRASVLLSIVAFTALVVPIWWGREVRSQAELADLAAARGNDLVRLSALREQATLREERTRMASDMHDALAGDLAAIGVHAEAALSRPGGGADPADRAALQTIREASVSAAEELRTMVRLLRSEESEDGERRLPARLEQLDEVVAHARRQGVAVTADLPGSWPALPAAVDHAAYRIVQESLTNAARHAPGAPVRVRVQVDEHAVEVEVSNPQVIGGAGPGARHDPRGGTGLVGMRERAEALGGLLTAGPVDDAGEPSWRVHARIPLTPTEDSA</sequence>
<dbReference type="GO" id="GO:0000155">
    <property type="term" value="F:phosphorelay sensor kinase activity"/>
    <property type="evidence" value="ECO:0007669"/>
    <property type="project" value="InterPro"/>
</dbReference>
<dbReference type="GO" id="GO:0005524">
    <property type="term" value="F:ATP binding"/>
    <property type="evidence" value="ECO:0007669"/>
    <property type="project" value="UniProtKB-KW"/>
</dbReference>
<evidence type="ECO:0000256" key="9">
    <source>
        <dbReference type="SAM" id="Phobius"/>
    </source>
</evidence>
<feature type="transmembrane region" description="Helical" evidence="9">
    <location>
        <begin position="52"/>
        <end position="69"/>
    </location>
</feature>
<feature type="transmembrane region" description="Helical" evidence="9">
    <location>
        <begin position="76"/>
        <end position="102"/>
    </location>
</feature>
<keyword evidence="9" id="KW-0472">Membrane</keyword>
<evidence type="ECO:0000256" key="3">
    <source>
        <dbReference type="ARBA" id="ARBA00022553"/>
    </source>
</evidence>
<keyword evidence="12" id="KW-1185">Reference proteome</keyword>
<dbReference type="Gene3D" id="3.30.565.10">
    <property type="entry name" value="Histidine kinase-like ATPase, C-terminal domain"/>
    <property type="match status" value="1"/>
</dbReference>
<evidence type="ECO:0000256" key="2">
    <source>
        <dbReference type="ARBA" id="ARBA00012438"/>
    </source>
</evidence>
<accession>A0A852XC84</accession>
<keyword evidence="8" id="KW-0902">Two-component regulatory system</keyword>
<keyword evidence="5" id="KW-0547">Nucleotide-binding</keyword>
<evidence type="ECO:0000259" key="10">
    <source>
        <dbReference type="Pfam" id="PF07730"/>
    </source>
</evidence>
<dbReference type="RefSeq" id="WP_179461649.1">
    <property type="nucleotide sequence ID" value="NZ_JACBZX010000001.1"/>
</dbReference>
<evidence type="ECO:0000256" key="1">
    <source>
        <dbReference type="ARBA" id="ARBA00000085"/>
    </source>
</evidence>
<keyword evidence="3" id="KW-0597">Phosphoprotein</keyword>
<comment type="caution">
    <text evidence="11">The sequence shown here is derived from an EMBL/GenBank/DDBJ whole genome shotgun (WGS) entry which is preliminary data.</text>
</comment>
<proteinExistence type="predicted"/>
<dbReference type="Pfam" id="PF07730">
    <property type="entry name" value="HisKA_3"/>
    <property type="match status" value="1"/>
</dbReference>
<dbReference type="PANTHER" id="PTHR24421">
    <property type="entry name" value="NITRATE/NITRITE SENSOR PROTEIN NARX-RELATED"/>
    <property type="match status" value="1"/>
</dbReference>
<keyword evidence="7" id="KW-0067">ATP-binding</keyword>
<feature type="transmembrane region" description="Helical" evidence="9">
    <location>
        <begin position="146"/>
        <end position="162"/>
    </location>
</feature>
<dbReference type="GO" id="GO:0046983">
    <property type="term" value="F:protein dimerization activity"/>
    <property type="evidence" value="ECO:0007669"/>
    <property type="project" value="InterPro"/>
</dbReference>
<keyword evidence="9" id="KW-0812">Transmembrane</keyword>
<evidence type="ECO:0000256" key="6">
    <source>
        <dbReference type="ARBA" id="ARBA00022777"/>
    </source>
</evidence>
<evidence type="ECO:0000313" key="12">
    <source>
        <dbReference type="Proteomes" id="UP000592181"/>
    </source>
</evidence>
<dbReference type="CDD" id="cd16917">
    <property type="entry name" value="HATPase_UhpB-NarQ-NarX-like"/>
    <property type="match status" value="1"/>
</dbReference>
<evidence type="ECO:0000256" key="7">
    <source>
        <dbReference type="ARBA" id="ARBA00022840"/>
    </source>
</evidence>
<dbReference type="InterPro" id="IPR036890">
    <property type="entry name" value="HATPase_C_sf"/>
</dbReference>
<comment type="catalytic activity">
    <reaction evidence="1">
        <text>ATP + protein L-histidine = ADP + protein N-phospho-L-histidine.</text>
        <dbReference type="EC" id="2.7.13.3"/>
    </reaction>
</comment>
<evidence type="ECO:0000256" key="4">
    <source>
        <dbReference type="ARBA" id="ARBA00022679"/>
    </source>
</evidence>
<feature type="transmembrane region" description="Helical" evidence="9">
    <location>
        <begin position="21"/>
        <end position="40"/>
    </location>
</feature>
<name>A0A852XC84_9MICO</name>
<keyword evidence="9" id="KW-1133">Transmembrane helix</keyword>
<organism evidence="11 12">
    <name type="scientific">Janibacter alkaliphilus</name>
    <dbReference type="NCBI Taxonomy" id="1069963"/>
    <lineage>
        <taxon>Bacteria</taxon>
        <taxon>Bacillati</taxon>
        <taxon>Actinomycetota</taxon>
        <taxon>Actinomycetes</taxon>
        <taxon>Micrococcales</taxon>
        <taxon>Intrasporangiaceae</taxon>
        <taxon>Janibacter</taxon>
    </lineage>
</organism>
<evidence type="ECO:0000313" key="11">
    <source>
        <dbReference type="EMBL" id="NYG36085.1"/>
    </source>
</evidence>
<feature type="domain" description="Signal transduction histidine kinase subgroup 3 dimerisation and phosphoacceptor" evidence="10">
    <location>
        <begin position="198"/>
        <end position="264"/>
    </location>
</feature>
<dbReference type="Gene3D" id="1.20.5.1930">
    <property type="match status" value="1"/>
</dbReference>
<dbReference type="EMBL" id="JACBZX010000001">
    <property type="protein sequence ID" value="NYG36085.1"/>
    <property type="molecule type" value="Genomic_DNA"/>
</dbReference>
<evidence type="ECO:0000256" key="8">
    <source>
        <dbReference type="ARBA" id="ARBA00023012"/>
    </source>
</evidence>
<dbReference type="GO" id="GO:0016020">
    <property type="term" value="C:membrane"/>
    <property type="evidence" value="ECO:0007669"/>
    <property type="project" value="InterPro"/>
</dbReference>
<reference evidence="11 12" key="1">
    <citation type="submission" date="2020-07" db="EMBL/GenBank/DDBJ databases">
        <title>Sequencing the genomes of 1000 actinobacteria strains.</title>
        <authorList>
            <person name="Klenk H.-P."/>
        </authorList>
    </citation>
    <scope>NUCLEOTIDE SEQUENCE [LARGE SCALE GENOMIC DNA]</scope>
    <source>
        <strain evidence="11 12">DSM 24723</strain>
    </source>
</reference>
<dbReference type="InterPro" id="IPR011712">
    <property type="entry name" value="Sig_transdc_His_kin_sub3_dim/P"/>
</dbReference>
<dbReference type="InterPro" id="IPR050482">
    <property type="entry name" value="Sensor_HK_TwoCompSys"/>
</dbReference>
<feature type="transmembrane region" description="Helical" evidence="9">
    <location>
        <begin position="122"/>
        <end position="139"/>
    </location>
</feature>